<feature type="domain" description="Penicillin-binding protein dimerisation" evidence="6">
    <location>
        <begin position="153"/>
        <end position="313"/>
    </location>
</feature>
<accession>A0ABP8KYZ3</accession>
<name>A0ABP8KYZ3_9MICO</name>
<evidence type="ECO:0000259" key="5">
    <source>
        <dbReference type="Pfam" id="PF00905"/>
    </source>
</evidence>
<dbReference type="Gene3D" id="3.40.710.10">
    <property type="entry name" value="DD-peptidase/beta-lactamase superfamily"/>
    <property type="match status" value="1"/>
</dbReference>
<keyword evidence="4" id="KW-0732">Signal</keyword>
<proteinExistence type="inferred from homology"/>
<dbReference type="InterPro" id="IPR012338">
    <property type="entry name" value="Beta-lactam/transpept-like"/>
</dbReference>
<reference evidence="8" key="1">
    <citation type="journal article" date="2019" name="Int. J. Syst. Evol. Microbiol.">
        <title>The Global Catalogue of Microorganisms (GCM) 10K type strain sequencing project: providing services to taxonomists for standard genome sequencing and annotation.</title>
        <authorList>
            <consortium name="The Broad Institute Genomics Platform"/>
            <consortium name="The Broad Institute Genome Sequencing Center for Infectious Disease"/>
            <person name="Wu L."/>
            <person name="Ma J."/>
        </authorList>
    </citation>
    <scope>NUCLEOTIDE SEQUENCE [LARGE SCALE GENOMIC DNA]</scope>
    <source>
        <strain evidence="8">JCM 17810</strain>
    </source>
</reference>
<dbReference type="SUPFAM" id="SSF56601">
    <property type="entry name" value="beta-lactamase/transpeptidase-like"/>
    <property type="match status" value="1"/>
</dbReference>
<dbReference type="PANTHER" id="PTHR30627:SF24">
    <property type="entry name" value="PENICILLIN-BINDING PROTEIN 4B"/>
    <property type="match status" value="1"/>
</dbReference>
<feature type="signal peptide" evidence="4">
    <location>
        <begin position="1"/>
        <end position="29"/>
    </location>
</feature>
<dbReference type="Gene3D" id="3.90.1310.10">
    <property type="entry name" value="Penicillin-binding protein 2a (Domain 2)"/>
    <property type="match status" value="1"/>
</dbReference>
<evidence type="ECO:0000259" key="6">
    <source>
        <dbReference type="Pfam" id="PF03717"/>
    </source>
</evidence>
<dbReference type="SUPFAM" id="SSF56519">
    <property type="entry name" value="Penicillin binding protein dimerisation domain"/>
    <property type="match status" value="1"/>
</dbReference>
<comment type="caution">
    <text evidence="7">The sequence shown here is derived from an EMBL/GenBank/DDBJ whole genome shotgun (WGS) entry which is preliminary data.</text>
</comment>
<protein>
    <submittedName>
        <fullName evidence="7">Penicillin-binding transpeptidase domain-containing protein</fullName>
    </submittedName>
</protein>
<gene>
    <name evidence="7" type="ORF">GCM10023169_10290</name>
</gene>
<evidence type="ECO:0000256" key="4">
    <source>
        <dbReference type="SAM" id="SignalP"/>
    </source>
</evidence>
<dbReference type="InterPro" id="IPR005311">
    <property type="entry name" value="PBP_dimer"/>
</dbReference>
<comment type="similarity">
    <text evidence="2">Belongs to the transpeptidase family.</text>
</comment>
<feature type="chain" id="PRO_5047044020" evidence="4">
    <location>
        <begin position="30"/>
        <end position="646"/>
    </location>
</feature>
<dbReference type="PROSITE" id="PS51257">
    <property type="entry name" value="PROKAR_LIPOPROTEIN"/>
    <property type="match status" value="1"/>
</dbReference>
<dbReference type="InterPro" id="IPR001460">
    <property type="entry name" value="PCN-bd_Tpept"/>
</dbReference>
<organism evidence="7 8">
    <name type="scientific">Georgenia halophila</name>
    <dbReference type="NCBI Taxonomy" id="620889"/>
    <lineage>
        <taxon>Bacteria</taxon>
        <taxon>Bacillati</taxon>
        <taxon>Actinomycetota</taxon>
        <taxon>Actinomycetes</taxon>
        <taxon>Micrococcales</taxon>
        <taxon>Bogoriellaceae</taxon>
        <taxon>Georgenia</taxon>
    </lineage>
</organism>
<dbReference type="PANTHER" id="PTHR30627">
    <property type="entry name" value="PEPTIDOGLYCAN D,D-TRANSPEPTIDASE"/>
    <property type="match status" value="1"/>
</dbReference>
<evidence type="ECO:0000313" key="7">
    <source>
        <dbReference type="EMBL" id="GAA4419521.1"/>
    </source>
</evidence>
<dbReference type="Pfam" id="PF03717">
    <property type="entry name" value="PBP_dimer"/>
    <property type="match status" value="1"/>
</dbReference>
<evidence type="ECO:0000256" key="3">
    <source>
        <dbReference type="ARBA" id="ARBA00023136"/>
    </source>
</evidence>
<feature type="domain" description="Penicillin-binding protein transpeptidase" evidence="5">
    <location>
        <begin position="360"/>
        <end position="624"/>
    </location>
</feature>
<keyword evidence="8" id="KW-1185">Reference proteome</keyword>
<evidence type="ECO:0000256" key="1">
    <source>
        <dbReference type="ARBA" id="ARBA00004370"/>
    </source>
</evidence>
<dbReference type="Pfam" id="PF00905">
    <property type="entry name" value="Transpeptidase"/>
    <property type="match status" value="1"/>
</dbReference>
<dbReference type="Proteomes" id="UP001500622">
    <property type="component" value="Unassembled WGS sequence"/>
</dbReference>
<dbReference type="InterPro" id="IPR050515">
    <property type="entry name" value="Beta-lactam/transpept"/>
</dbReference>
<evidence type="ECO:0000256" key="2">
    <source>
        <dbReference type="ARBA" id="ARBA00007171"/>
    </source>
</evidence>
<comment type="subcellular location">
    <subcellularLocation>
        <location evidence="1">Membrane</location>
    </subcellularLocation>
</comment>
<dbReference type="InterPro" id="IPR036138">
    <property type="entry name" value="PBP_dimer_sf"/>
</dbReference>
<sequence>MTGPRTIPALAAAALVVSGLAACSGGPDADELAGIAGELAEGLETGELSQVRWSGDAPQDLSRPLAGMVDLSREVTVVEVGDPRTIADSDDLRVADVELEWSWDLDADGSADWVYTRPAMLARDADGFWGATYDPSMIADGLGTSGELTLTRVPAERGEVLAGDGTAVVTPRPVLRIGIDKTRLPDDAHERDVRGVAEDVANLAGWDDPDGYADQVVAAGPRAFVEAIVVREGSGVVDLAALEEIPAGVALPDEMPLAPTSAWARPVLGRVGQATREVIEASGGTVQAGDEVGLSGLQEQYDDVLRGGSGLRVTSGIGPDAEVVFERDPEPGADLSLTLDAEVQTAAEQSLESTESPAGLVAIRASTGEVLAAASGPGSQGLNTAMLASLAPGSTFKMVTALALLRAGVGPEAQVSCTPDVTVDGYTIGNYPGYPSAWIGDLTLTEALTQSCNSALINARGDVSFDALVDAARSLGLGQQLPGAWPGFTGSVPEDGSETGLASSLIGQGEVLASPLAMATVAASIAAAETVTPTLVTGPEQVADAPSAVDAAPLTAKEADVLADYMRAVVTDGTATLLADVPGEPVHAKTGSAEAGEGEDFRVDSWMIAYQGDLAVAALVHGGGHGAGAAGDVVEAFLRAAAGGGA</sequence>
<keyword evidence="3" id="KW-0472">Membrane</keyword>
<dbReference type="EMBL" id="BAABGN010000002">
    <property type="protein sequence ID" value="GAA4419521.1"/>
    <property type="molecule type" value="Genomic_DNA"/>
</dbReference>
<evidence type="ECO:0000313" key="8">
    <source>
        <dbReference type="Proteomes" id="UP001500622"/>
    </source>
</evidence>